<reference evidence="1" key="1">
    <citation type="submission" date="2021-01" db="EMBL/GenBank/DDBJ databases">
        <title>Phytophthora aleatoria, a newly-described species from Pinus radiata is distinct from Phytophthora cactorum isolates based on comparative genomics.</title>
        <authorList>
            <person name="Mcdougal R."/>
            <person name="Panda P."/>
            <person name="Williams N."/>
            <person name="Studholme D.J."/>
        </authorList>
    </citation>
    <scope>NUCLEOTIDE SEQUENCE</scope>
    <source>
        <strain evidence="1">NZFS 4037</strain>
    </source>
</reference>
<dbReference type="Proteomes" id="UP000709295">
    <property type="component" value="Unassembled WGS sequence"/>
</dbReference>
<gene>
    <name evidence="1" type="ORF">JG688_00003440</name>
</gene>
<proteinExistence type="predicted"/>
<sequence length="516" mass="57158">MAILDGIRAKLQSTSDPHLQARLLLQYSSAAASPGAKTAAAIDFLFSFLQQNQTTQSDGNQTKDPGSSGAIVVGAIVRGLRQLLAVKAAVVEPMIQVDAMGEQLMQCMSVGEDFKLRRDMLRIVVDCLMLTKKYKQVETLLHACVQDHDAGMQAICLRGYLRLHDAGRCFTAETAATQDTAVDHFDRLVGFVLFAQSEEVRVLAAQVIVALADQHPRSEVENSKYFPSSADNKMPLFLPEKAFYVLCMAGNDASEAVRVEVARCLRRFSRVLASDIVEHAVVKTQIDEAVVDVAPEAVEMNTRRMMSSGVLLSLLEEIDVDVAAEASRTIAGLSEMSTTPDANTARWSQRALERAITAHFDVLPRANSAKASIVEILLVLQHCDLSSTWAVQRLADFVLETAASTSFESYSVDSDDDNVDYWEKQFLDAVRDLGKKSSSVLKADVALTDRVLMLCAVKQRWIWRYQSSNVHRDIELRSRADLPPFKFHTQACSREVIGRMIKLSTLVMQELVEQNR</sequence>
<protein>
    <submittedName>
        <fullName evidence="1">Uncharacterized protein</fullName>
    </submittedName>
</protein>
<organism evidence="1 2">
    <name type="scientific">Phytophthora aleatoria</name>
    <dbReference type="NCBI Taxonomy" id="2496075"/>
    <lineage>
        <taxon>Eukaryota</taxon>
        <taxon>Sar</taxon>
        <taxon>Stramenopiles</taxon>
        <taxon>Oomycota</taxon>
        <taxon>Peronosporomycetes</taxon>
        <taxon>Peronosporales</taxon>
        <taxon>Peronosporaceae</taxon>
        <taxon>Phytophthora</taxon>
    </lineage>
</organism>
<evidence type="ECO:0000313" key="1">
    <source>
        <dbReference type="EMBL" id="KAG6973639.1"/>
    </source>
</evidence>
<accession>A0A8J5MC27</accession>
<dbReference type="EMBL" id="JAENGY010000107">
    <property type="protein sequence ID" value="KAG6973639.1"/>
    <property type="molecule type" value="Genomic_DNA"/>
</dbReference>
<dbReference type="AlphaFoldDB" id="A0A8J5MC27"/>
<keyword evidence="2" id="KW-1185">Reference proteome</keyword>
<evidence type="ECO:0000313" key="2">
    <source>
        <dbReference type="Proteomes" id="UP000709295"/>
    </source>
</evidence>
<name>A0A8J5MC27_9STRA</name>
<comment type="caution">
    <text evidence="1">The sequence shown here is derived from an EMBL/GenBank/DDBJ whole genome shotgun (WGS) entry which is preliminary data.</text>
</comment>